<dbReference type="PANTHER" id="PTHR11616">
    <property type="entry name" value="SODIUM/CHLORIDE DEPENDENT TRANSPORTER"/>
    <property type="match status" value="1"/>
</dbReference>
<dbReference type="Proteomes" id="UP000694865">
    <property type="component" value="Unplaced"/>
</dbReference>
<feature type="transmembrane region" description="Helical" evidence="8">
    <location>
        <begin position="133"/>
        <end position="160"/>
    </location>
</feature>
<evidence type="ECO:0000313" key="10">
    <source>
        <dbReference type="RefSeq" id="XP_006824369.1"/>
    </source>
</evidence>
<dbReference type="PROSITE" id="PS50267">
    <property type="entry name" value="NA_NEUROTRAN_SYMP_3"/>
    <property type="match status" value="1"/>
</dbReference>
<feature type="transmembrane region" description="Helical" evidence="8">
    <location>
        <begin position="91"/>
        <end position="112"/>
    </location>
</feature>
<evidence type="ECO:0000256" key="2">
    <source>
        <dbReference type="ARBA" id="ARBA00022448"/>
    </source>
</evidence>
<keyword evidence="2 6" id="KW-0813">Transport</keyword>
<dbReference type="InterPro" id="IPR000175">
    <property type="entry name" value="Na/ntran_symport"/>
</dbReference>
<keyword evidence="3 6" id="KW-0812">Transmembrane</keyword>
<name>A0ABM0MWH8_SACKO</name>
<feature type="transmembrane region" description="Helical" evidence="8">
    <location>
        <begin position="253"/>
        <end position="274"/>
    </location>
</feature>
<keyword evidence="4 8" id="KW-1133">Transmembrane helix</keyword>
<comment type="subcellular location">
    <subcellularLocation>
        <location evidence="1">Membrane</location>
        <topology evidence="1">Multi-pass membrane protein</topology>
    </subcellularLocation>
</comment>
<dbReference type="PANTHER" id="PTHR11616:SF265">
    <property type="entry name" value="TRANSPORTER"/>
    <property type="match status" value="1"/>
</dbReference>
<keyword evidence="6" id="KW-0769">Symport</keyword>
<comment type="similarity">
    <text evidence="6">Belongs to the sodium:neurotransmitter symporter (SNF) (TC 2.A.22) family.</text>
</comment>
<feature type="transmembrane region" description="Helical" evidence="8">
    <location>
        <begin position="494"/>
        <end position="516"/>
    </location>
</feature>
<feature type="transmembrane region" description="Helical" evidence="8">
    <location>
        <begin position="424"/>
        <end position="450"/>
    </location>
</feature>
<feature type="transmembrane region" description="Helical" evidence="8">
    <location>
        <begin position="536"/>
        <end position="558"/>
    </location>
</feature>
<dbReference type="Pfam" id="PF00209">
    <property type="entry name" value="SNF"/>
    <property type="match status" value="1"/>
</dbReference>
<feature type="transmembrane region" description="Helical" evidence="8">
    <location>
        <begin position="362"/>
        <end position="387"/>
    </location>
</feature>
<evidence type="ECO:0000256" key="8">
    <source>
        <dbReference type="SAM" id="Phobius"/>
    </source>
</evidence>
<dbReference type="PRINTS" id="PR00176">
    <property type="entry name" value="NANEUSMPORT"/>
</dbReference>
<dbReference type="SUPFAM" id="SSF161070">
    <property type="entry name" value="SNF-like"/>
    <property type="match status" value="1"/>
</dbReference>
<keyword evidence="9" id="KW-1185">Reference proteome</keyword>
<dbReference type="GeneID" id="100376694"/>
<proteinExistence type="inferred from homology"/>
<dbReference type="PROSITE" id="PS00610">
    <property type="entry name" value="NA_NEUROTRAN_SYMP_1"/>
    <property type="match status" value="1"/>
</dbReference>
<organism evidence="9 10">
    <name type="scientific">Saccoglossus kowalevskii</name>
    <name type="common">Acorn worm</name>
    <dbReference type="NCBI Taxonomy" id="10224"/>
    <lineage>
        <taxon>Eukaryota</taxon>
        <taxon>Metazoa</taxon>
        <taxon>Hemichordata</taxon>
        <taxon>Enteropneusta</taxon>
        <taxon>Harrimaniidae</taxon>
        <taxon>Saccoglossus</taxon>
    </lineage>
</organism>
<accession>A0ABM0MWH8</accession>
<dbReference type="InterPro" id="IPR037272">
    <property type="entry name" value="SNS_sf"/>
</dbReference>
<reference evidence="10" key="1">
    <citation type="submission" date="2025-08" db="UniProtKB">
        <authorList>
            <consortium name="RefSeq"/>
        </authorList>
    </citation>
    <scope>IDENTIFICATION</scope>
    <source>
        <tissue evidence="10">Testes</tissue>
    </source>
</reference>
<dbReference type="RefSeq" id="XP_006824369.1">
    <property type="nucleotide sequence ID" value="XM_006824306.1"/>
</dbReference>
<keyword evidence="5 8" id="KW-0472">Membrane</keyword>
<evidence type="ECO:0000256" key="3">
    <source>
        <dbReference type="ARBA" id="ARBA00022692"/>
    </source>
</evidence>
<evidence type="ECO:0000256" key="4">
    <source>
        <dbReference type="ARBA" id="ARBA00022989"/>
    </source>
</evidence>
<gene>
    <name evidence="10" type="primary">LOC100376694</name>
</gene>
<evidence type="ECO:0000313" key="9">
    <source>
        <dbReference type="Proteomes" id="UP000694865"/>
    </source>
</evidence>
<evidence type="ECO:0000256" key="1">
    <source>
        <dbReference type="ARBA" id="ARBA00004141"/>
    </source>
</evidence>
<feature type="transmembrane region" description="Helical" evidence="8">
    <location>
        <begin position="286"/>
        <end position="313"/>
    </location>
</feature>
<feature type="transmembrane region" description="Helical" evidence="8">
    <location>
        <begin position="61"/>
        <end position="79"/>
    </location>
</feature>
<feature type="transmembrane region" description="Helical" evidence="8">
    <location>
        <begin position="333"/>
        <end position="350"/>
    </location>
</feature>
<feature type="transmembrane region" description="Helical" evidence="8">
    <location>
        <begin position="462"/>
        <end position="488"/>
    </location>
</feature>
<dbReference type="CDD" id="cd11496">
    <property type="entry name" value="SLC6sbd-TauT-like"/>
    <property type="match status" value="1"/>
</dbReference>
<sequence>MSKVTASDVNENNTKENQQNDTVVLNHNDVSLEHPLENTQVNENEDNDEGTREKWSGKMDFILSCVGFAVGLGNVWRFPYLCYKNGGGAFLIPYLMFWAFAGIPLFFLEVSIGQFLNIGGLGIWKLCPVFKGVGYAAVIISGLLDIYYIIIIAWTLYYLFASFASKLPWETCSHPWNTIYCVSVLTNQSTHSAAEQIVSDNGTYQIAATLSSVNATTEFYINESLKVSPVEEFWRRGVLKITDGIHESGTVRWELALCLLLAWCLTYFCIWKGVKQTGKVVYFTATFPYFVLFVLLIRGATLPGSLNGVIFYITPQWEQLLKPQVWIDAGTQIFFSFGIGLGSLVALGSYNPYHNNCYRDSLIVGCVNSATSLLAGFVLFAVIGFMAHDQDKEVKDVVDQGPGLAFMAYPSAVVKLPISPLWSILFFSMLLMLGLDSQFCTMEGFITALVDEYPKVLRKHRALFILACAAVSYLLGLACITEGGMYFFQLMDYYSASGISLLFLVFFETIAISWAFGVRRFYDAIEDMIGFRPNYFWMICWTFITPTLVLGVFLFSFIKYERVTYGDDYTYPIWGEFIGWLLALSSMVWIPGYAIYKIAITPGTLRERLRIVTSPEIPIVFRSNESSGHLNMVPMTTVTIMSASRPPSYDTIKQDENNRVVL</sequence>
<evidence type="ECO:0000256" key="5">
    <source>
        <dbReference type="ARBA" id="ARBA00023136"/>
    </source>
</evidence>
<protein>
    <recommendedName>
        <fullName evidence="6">Transporter</fullName>
    </recommendedName>
</protein>
<evidence type="ECO:0000256" key="7">
    <source>
        <dbReference type="SAM" id="MobiDB-lite"/>
    </source>
</evidence>
<feature type="region of interest" description="Disordered" evidence="7">
    <location>
        <begin position="1"/>
        <end position="22"/>
    </location>
</feature>
<evidence type="ECO:0000256" key="6">
    <source>
        <dbReference type="RuleBase" id="RU003732"/>
    </source>
</evidence>
<feature type="transmembrane region" description="Helical" evidence="8">
    <location>
        <begin position="578"/>
        <end position="600"/>
    </location>
</feature>